<feature type="signal peptide" evidence="1">
    <location>
        <begin position="1"/>
        <end position="24"/>
    </location>
</feature>
<proteinExistence type="predicted"/>
<accession>A0A5C6QRF9</accession>
<feature type="chain" id="PRO_5022940538" description="DSP-PTPase phosphatase fused to NAD+ Kinase domain-containing protein" evidence="1">
    <location>
        <begin position="25"/>
        <end position="171"/>
    </location>
</feature>
<dbReference type="Gene3D" id="3.90.190.10">
    <property type="entry name" value="Protein tyrosine phosphatase superfamily"/>
    <property type="match status" value="1"/>
</dbReference>
<sequence>MNKQASIFLTFVILMLTLSGFTQANNVSNNLSAKNAKQYSEQFIIGGQPSENDLIILSKSGIKTVINLRGTDEFDDFDEQAKVEALGMNYIAIPISGASDINKENLALFTAAIKNTEQAFVHCASGNRVGAMFALDARFNHNKSIDEAIVTGKKAGLTSLEATVKKVIKTQ</sequence>
<evidence type="ECO:0000313" key="6">
    <source>
        <dbReference type="Proteomes" id="UP000321917"/>
    </source>
</evidence>
<evidence type="ECO:0000313" key="3">
    <source>
        <dbReference type="EMBL" id="TWX61971.1"/>
    </source>
</evidence>
<dbReference type="AlphaFoldDB" id="A0A5C6QRF9"/>
<dbReference type="InterPro" id="IPR029021">
    <property type="entry name" value="Prot-tyrosine_phosphatase-like"/>
</dbReference>
<organism evidence="4 6">
    <name type="scientific">Colwellia hornerae</name>
    <dbReference type="NCBI Taxonomy" id="89402"/>
    <lineage>
        <taxon>Bacteria</taxon>
        <taxon>Pseudomonadati</taxon>
        <taxon>Pseudomonadota</taxon>
        <taxon>Gammaproteobacteria</taxon>
        <taxon>Alteromonadales</taxon>
        <taxon>Colwelliaceae</taxon>
        <taxon>Colwellia</taxon>
    </lineage>
</organism>
<dbReference type="CDD" id="cd14503">
    <property type="entry name" value="PTP-bact"/>
    <property type="match status" value="1"/>
</dbReference>
<feature type="domain" description="DSP-PTPase phosphatase fused to NAD+ Kinase" evidence="2">
    <location>
        <begin position="32"/>
        <end position="135"/>
    </location>
</feature>
<dbReference type="EMBL" id="VOLQ01000003">
    <property type="protein sequence ID" value="TWX71303.1"/>
    <property type="molecule type" value="Genomic_DNA"/>
</dbReference>
<evidence type="ECO:0000313" key="5">
    <source>
        <dbReference type="Proteomes" id="UP000321525"/>
    </source>
</evidence>
<evidence type="ECO:0000313" key="4">
    <source>
        <dbReference type="EMBL" id="TWX71303.1"/>
    </source>
</evidence>
<dbReference type="InterPro" id="IPR055214">
    <property type="entry name" value="PTP-NADK"/>
</dbReference>
<evidence type="ECO:0000256" key="1">
    <source>
        <dbReference type="SAM" id="SignalP"/>
    </source>
</evidence>
<protein>
    <recommendedName>
        <fullName evidence="2">DSP-PTPase phosphatase fused to NAD+ Kinase domain-containing protein</fullName>
    </recommendedName>
</protein>
<dbReference type="SUPFAM" id="SSF52799">
    <property type="entry name" value="(Phosphotyrosine protein) phosphatases II"/>
    <property type="match status" value="1"/>
</dbReference>
<gene>
    <name evidence="3" type="ORF">ESZ26_05005</name>
    <name evidence="4" type="ORF">ESZ27_02585</name>
</gene>
<evidence type="ECO:0000259" key="2">
    <source>
        <dbReference type="Pfam" id="PF22741"/>
    </source>
</evidence>
<keyword evidence="5" id="KW-1185">Reference proteome</keyword>
<reference evidence="4 6" key="1">
    <citation type="submission" date="2019-07" db="EMBL/GenBank/DDBJ databases">
        <title>Genomes of sea-ice associated Colwellia species.</title>
        <authorList>
            <person name="Bowman J.P."/>
        </authorList>
    </citation>
    <scope>NUCLEOTIDE SEQUENCE [LARGE SCALE GENOMIC DNA]</scope>
    <source>
        <strain evidence="3 5">ACAM 607</strain>
        <strain evidence="4 6">IC036</strain>
    </source>
</reference>
<dbReference type="RefSeq" id="WP_146798566.1">
    <property type="nucleotide sequence ID" value="NZ_VOLP01000006.1"/>
</dbReference>
<dbReference type="Proteomes" id="UP000321525">
    <property type="component" value="Unassembled WGS sequence"/>
</dbReference>
<dbReference type="EMBL" id="VOLR01000005">
    <property type="protein sequence ID" value="TWX61971.1"/>
    <property type="molecule type" value="Genomic_DNA"/>
</dbReference>
<dbReference type="OrthoDB" id="270335at2"/>
<comment type="caution">
    <text evidence="4">The sequence shown here is derived from an EMBL/GenBank/DDBJ whole genome shotgun (WGS) entry which is preliminary data.</text>
</comment>
<keyword evidence="1" id="KW-0732">Signal</keyword>
<dbReference type="Pfam" id="PF22741">
    <property type="entry name" value="PTP-NADK"/>
    <property type="match status" value="1"/>
</dbReference>
<dbReference type="Proteomes" id="UP000321917">
    <property type="component" value="Unassembled WGS sequence"/>
</dbReference>
<name>A0A5C6QRF9_9GAMM</name>